<evidence type="ECO:0000313" key="3">
    <source>
        <dbReference type="Proteomes" id="UP000289856"/>
    </source>
</evidence>
<dbReference type="RefSeq" id="WP_130609321.1">
    <property type="nucleotide sequence ID" value="NZ_AP019400.1"/>
</dbReference>
<dbReference type="EMBL" id="AP019400">
    <property type="protein sequence ID" value="BBI33504.1"/>
    <property type="molecule type" value="Genomic_DNA"/>
</dbReference>
<dbReference type="Pfam" id="PF00583">
    <property type="entry name" value="Acetyltransf_1"/>
    <property type="match status" value="1"/>
</dbReference>
<dbReference type="SUPFAM" id="SSF55729">
    <property type="entry name" value="Acyl-CoA N-acyltransferases (Nat)"/>
    <property type="match status" value="1"/>
</dbReference>
<dbReference type="PROSITE" id="PS51186">
    <property type="entry name" value="GNAT"/>
    <property type="match status" value="1"/>
</dbReference>
<dbReference type="InterPro" id="IPR036457">
    <property type="entry name" value="PPM-type-like_dom_sf"/>
</dbReference>
<dbReference type="Gene3D" id="3.40.630.30">
    <property type="match status" value="1"/>
</dbReference>
<dbReference type="SUPFAM" id="SSF81606">
    <property type="entry name" value="PP2C-like"/>
    <property type="match status" value="1"/>
</dbReference>
<reference evidence="2 3" key="1">
    <citation type="submission" date="2019-01" db="EMBL/GenBank/DDBJ databases">
        <title>Complete genome sequence of Cohnella hallensis HS21 isolated from Korean fir (Abies koreana) rhizospheric soil.</title>
        <authorList>
            <person name="Jiang L."/>
            <person name="Kang S.W."/>
            <person name="Kim S."/>
            <person name="Jung J."/>
            <person name="Kim C.Y."/>
            <person name="Kim D.H."/>
            <person name="Kim S.W."/>
            <person name="Lee J."/>
        </authorList>
    </citation>
    <scope>NUCLEOTIDE SEQUENCE [LARGE SCALE GENOMIC DNA]</scope>
    <source>
        <strain evidence="2 3">HS21</strain>
    </source>
</reference>
<sequence length="462" mass="52050">MMEERQLPQLIMRRTLENLPEVQLPEGYVLRSFQPGDEKHWERIVEKAFRRIRSFQEEIRSHFYFQPDRVLFVCAGELPVATACAWQEPAWEDDSGYLHMVGVDPEHSGRGLGYQISLAALRQMIVDGRFHALLETDDFRLPAVRTYVKLGFTPDAPTESLRSRWGIVYRKLNLPCGVEVKQATRPGSATTANEDAVVINAEADIYGVIDGVSAMLPYRDDEGRTGGFIASRLLAEELGSGESGLDLRAAVLRANATLMDRMLAAGVDVAGKWKRWGAVFAVVKLSRNRVEYVQSGDCMLLARYKDGSVRVLTRNQVAEFDLKALNAKRQLSVKGNLTEEVIASRLKALFKCNRDKANAPDGYSVMNGDPALEYTMEYGSLSSANLQRIYAVTDGLFHFIENDEDPLKWQKLATRLDEQGIESYMDELVKEEELDSSCERYPRHKKSDDKSAVIIDLLWAGL</sequence>
<organism evidence="2 3">
    <name type="scientific">Cohnella abietis</name>
    <dbReference type="NCBI Taxonomy" id="2507935"/>
    <lineage>
        <taxon>Bacteria</taxon>
        <taxon>Bacillati</taxon>
        <taxon>Bacillota</taxon>
        <taxon>Bacilli</taxon>
        <taxon>Bacillales</taxon>
        <taxon>Paenibacillaceae</taxon>
        <taxon>Cohnella</taxon>
    </lineage>
</organism>
<dbReference type="KEGG" id="cohn:KCTCHS21_29030"/>
<dbReference type="InterPro" id="IPR000182">
    <property type="entry name" value="GNAT_dom"/>
</dbReference>
<feature type="domain" description="N-acetyltransferase" evidence="1">
    <location>
        <begin position="28"/>
        <end position="175"/>
    </location>
</feature>
<evidence type="ECO:0000313" key="2">
    <source>
        <dbReference type="EMBL" id="BBI33504.1"/>
    </source>
</evidence>
<dbReference type="GO" id="GO:0016747">
    <property type="term" value="F:acyltransferase activity, transferring groups other than amino-acyl groups"/>
    <property type="evidence" value="ECO:0007669"/>
    <property type="project" value="InterPro"/>
</dbReference>
<accession>A0A3T1D5X6</accession>
<dbReference type="CDD" id="cd04301">
    <property type="entry name" value="NAT_SF"/>
    <property type="match status" value="1"/>
</dbReference>
<keyword evidence="3" id="KW-1185">Reference proteome</keyword>
<protein>
    <recommendedName>
        <fullName evidence="1">N-acetyltransferase domain-containing protein</fullName>
    </recommendedName>
</protein>
<proteinExistence type="predicted"/>
<dbReference type="Gene3D" id="3.60.40.10">
    <property type="entry name" value="PPM-type phosphatase domain"/>
    <property type="match status" value="1"/>
</dbReference>
<name>A0A3T1D5X6_9BACL</name>
<dbReference type="Proteomes" id="UP000289856">
    <property type="component" value="Chromosome"/>
</dbReference>
<dbReference type="InterPro" id="IPR016181">
    <property type="entry name" value="Acyl_CoA_acyltransferase"/>
</dbReference>
<dbReference type="AlphaFoldDB" id="A0A3T1D5X6"/>
<evidence type="ECO:0000259" key="1">
    <source>
        <dbReference type="PROSITE" id="PS51186"/>
    </source>
</evidence>
<dbReference type="OrthoDB" id="1755431at2"/>
<gene>
    <name evidence="2" type="ORF">KCTCHS21_29030</name>
</gene>